<reference evidence="2 3" key="1">
    <citation type="submission" date="2023-03" db="EMBL/GenBank/DDBJ databases">
        <title>Paludisphaera mucosa sp. nov. a novel planctomycete from northern fen.</title>
        <authorList>
            <person name="Ivanova A."/>
        </authorList>
    </citation>
    <scope>NUCLEOTIDE SEQUENCE [LARGE SCALE GENOMIC DNA]</scope>
    <source>
        <strain evidence="2 3">Pla2</strain>
    </source>
</reference>
<evidence type="ECO:0008006" key="4">
    <source>
        <dbReference type="Google" id="ProtNLM"/>
    </source>
</evidence>
<feature type="region of interest" description="Disordered" evidence="1">
    <location>
        <begin position="605"/>
        <end position="627"/>
    </location>
</feature>
<feature type="compositionally biased region" description="Basic and acidic residues" evidence="1">
    <location>
        <begin position="617"/>
        <end position="627"/>
    </location>
</feature>
<proteinExistence type="predicted"/>
<protein>
    <recommendedName>
        <fullName evidence="4">PpiC domain-containing protein</fullName>
    </recommendedName>
</protein>
<evidence type="ECO:0000313" key="3">
    <source>
        <dbReference type="Proteomes" id="UP001216907"/>
    </source>
</evidence>
<dbReference type="EMBL" id="JARRAG010000001">
    <property type="protein sequence ID" value="MDG3003947.1"/>
    <property type="molecule type" value="Genomic_DNA"/>
</dbReference>
<organism evidence="2 3">
    <name type="scientific">Paludisphaera mucosa</name>
    <dbReference type="NCBI Taxonomy" id="3030827"/>
    <lineage>
        <taxon>Bacteria</taxon>
        <taxon>Pseudomonadati</taxon>
        <taxon>Planctomycetota</taxon>
        <taxon>Planctomycetia</taxon>
        <taxon>Isosphaerales</taxon>
        <taxon>Isosphaeraceae</taxon>
        <taxon>Paludisphaera</taxon>
    </lineage>
</organism>
<gene>
    <name evidence="2" type="ORF">PZE19_09200</name>
</gene>
<dbReference type="InterPro" id="IPR027304">
    <property type="entry name" value="Trigger_fact/SurA_dom_sf"/>
</dbReference>
<keyword evidence="3" id="KW-1185">Reference proteome</keyword>
<evidence type="ECO:0000313" key="2">
    <source>
        <dbReference type="EMBL" id="MDG3003947.1"/>
    </source>
</evidence>
<comment type="caution">
    <text evidence="2">The sequence shown here is derived from an EMBL/GenBank/DDBJ whole genome shotgun (WGS) entry which is preliminary data.</text>
</comment>
<sequence>MPFEVFRRHQRKMLAILAILAMFTFVLADSLPRLLSPSYAARDVEVAKLFGRTVHRSDLGQMARQRSRANLVANALNLFPFSRDAFGGLKERDLIDALILEKEADRLGMPADAAAGREWLLAATGGRMNREVFESLYSRFSNEISQEDLLADIANQVRIAKVRTLPGRPLVTPYDAFQAYRGQGERVADKVVEIPVENFLGKVGEPSQAEVQALYDKYKDVLPDPALATPGFKVPRRVQVEFATVEGDAKARALRDKLPAAELQAFYENHKNEFKVPSEFPDDLFADAPDLTPAVIQPFAEVRELLASRLADEKAQAEINDLFNKIRDEKLIPFADAYLTMLDEQASAPGAKVEAPKDVDLKAIAAAEGLAYEISPLLSREQAARYGLIANSQVGTARFSGGRKFVDEFFDPKVGLYEPVELTGITGARYLARKIKDEAPRIPSLDEVKADVVHAWKLDKARPLAEKAAQELAARLKADKKGKIEEDQVDGYNVLAIAPITRKQMGGVGANPFEYVAQAETPIPDVPFAGEAFRNAYFGLRDGETAVAPNEPKTSYYVLALDRREPVDFAQLYAPNGEEMRYRALAGEEAAAHQDESWMNRLRRDAGLPADWAPPDENAKDDDAAQS</sequence>
<accession>A0ABT6F8U6</accession>
<dbReference type="RefSeq" id="WP_277860291.1">
    <property type="nucleotide sequence ID" value="NZ_JARRAG010000001.1"/>
</dbReference>
<dbReference type="SUPFAM" id="SSF109998">
    <property type="entry name" value="Triger factor/SurA peptide-binding domain-like"/>
    <property type="match status" value="1"/>
</dbReference>
<dbReference type="Proteomes" id="UP001216907">
    <property type="component" value="Unassembled WGS sequence"/>
</dbReference>
<evidence type="ECO:0000256" key="1">
    <source>
        <dbReference type="SAM" id="MobiDB-lite"/>
    </source>
</evidence>
<name>A0ABT6F8U6_9BACT</name>